<protein>
    <submittedName>
        <fullName evidence="2">Flagellar M-ring protein FliF</fullName>
    </submittedName>
</protein>
<reference evidence="2 3" key="1">
    <citation type="submission" date="2017-09" db="EMBL/GenBank/DDBJ databases">
        <title>Arcobacter canalis sp. nov., a new species isolated from a water canal contaminated with urban sewage.</title>
        <authorList>
            <person name="Perez-Cataluna A."/>
            <person name="Salas-Masso N."/>
            <person name="Figueras M.J."/>
        </authorList>
    </citation>
    <scope>NUCLEOTIDE SEQUENCE [LARGE SCALE GENOMIC DNA]</scope>
    <source>
        <strain evidence="2 3">F98-3</strain>
    </source>
</reference>
<keyword evidence="1" id="KW-0812">Transmembrane</keyword>
<evidence type="ECO:0000313" key="3">
    <source>
        <dbReference type="Proteomes" id="UP000221222"/>
    </source>
</evidence>
<feature type="transmembrane region" description="Helical" evidence="1">
    <location>
        <begin position="17"/>
        <end position="36"/>
    </location>
</feature>
<accession>A0A2G1DE43</accession>
<evidence type="ECO:0000256" key="1">
    <source>
        <dbReference type="SAM" id="Phobius"/>
    </source>
</evidence>
<sequence length="120" mass="13033">MDQLLKFINNLNTAQRAVIIGGFSLLFILLVGLLIYSSIKAEDKKLNYTIASNLTKSQVMLASNELEAAGIQFAVVGTGNNLTLKTSKEFINIAKIKLVTSEAATSKHVGWEIFEKSSLG</sequence>
<keyword evidence="2" id="KW-0966">Cell projection</keyword>
<feature type="non-terminal residue" evidence="2">
    <location>
        <position position="120"/>
    </location>
</feature>
<dbReference type="AlphaFoldDB" id="A0A2G1DE43"/>
<proteinExistence type="predicted"/>
<gene>
    <name evidence="2" type="ORF">CPU12_13865</name>
</gene>
<comment type="caution">
    <text evidence="2">The sequence shown here is derived from an EMBL/GenBank/DDBJ whole genome shotgun (WGS) entry which is preliminary data.</text>
</comment>
<dbReference type="Proteomes" id="UP000221222">
    <property type="component" value="Unassembled WGS sequence"/>
</dbReference>
<keyword evidence="1" id="KW-0472">Membrane</keyword>
<name>A0A2G1DE43_9BACT</name>
<keyword evidence="2" id="KW-0282">Flagellum</keyword>
<keyword evidence="3" id="KW-1185">Reference proteome</keyword>
<organism evidence="2 3">
    <name type="scientific">Malaciobacter molluscorum LMG 25693</name>
    <dbReference type="NCBI Taxonomy" id="870501"/>
    <lineage>
        <taxon>Bacteria</taxon>
        <taxon>Pseudomonadati</taxon>
        <taxon>Campylobacterota</taxon>
        <taxon>Epsilonproteobacteria</taxon>
        <taxon>Campylobacterales</taxon>
        <taxon>Arcobacteraceae</taxon>
        <taxon>Malaciobacter</taxon>
    </lineage>
</organism>
<keyword evidence="2" id="KW-0969">Cilium</keyword>
<dbReference type="EMBL" id="NXFY01000086">
    <property type="protein sequence ID" value="PHO16783.1"/>
    <property type="molecule type" value="Genomic_DNA"/>
</dbReference>
<keyword evidence="1" id="KW-1133">Transmembrane helix</keyword>
<evidence type="ECO:0000313" key="2">
    <source>
        <dbReference type="EMBL" id="PHO16783.1"/>
    </source>
</evidence>